<reference evidence="2" key="1">
    <citation type="submission" date="2020-06" db="EMBL/GenBank/DDBJ databases">
        <title>A chromosome-scale genome assembly of Talaromyces rugulosus W13939.</title>
        <authorList>
            <person name="Wang B."/>
            <person name="Guo L."/>
            <person name="Ye K."/>
            <person name="Wang L."/>
        </authorList>
    </citation>
    <scope>NUCLEOTIDE SEQUENCE [LARGE SCALE GENOMIC DNA]</scope>
    <source>
        <strain evidence="2">W13939</strain>
    </source>
</reference>
<organism evidence="1 2">
    <name type="scientific">Talaromyces rugulosus</name>
    <name type="common">Penicillium rugulosum</name>
    <dbReference type="NCBI Taxonomy" id="121627"/>
    <lineage>
        <taxon>Eukaryota</taxon>
        <taxon>Fungi</taxon>
        <taxon>Dikarya</taxon>
        <taxon>Ascomycota</taxon>
        <taxon>Pezizomycotina</taxon>
        <taxon>Eurotiomycetes</taxon>
        <taxon>Eurotiomycetidae</taxon>
        <taxon>Eurotiales</taxon>
        <taxon>Trichocomaceae</taxon>
        <taxon>Talaromyces</taxon>
        <taxon>Talaromyces sect. Islandici</taxon>
    </lineage>
</organism>
<evidence type="ECO:0000313" key="2">
    <source>
        <dbReference type="Proteomes" id="UP000509510"/>
    </source>
</evidence>
<accession>A0A7H8QYX7</accession>
<protein>
    <submittedName>
        <fullName evidence="1">Uncharacterized protein</fullName>
    </submittedName>
</protein>
<dbReference type="RefSeq" id="XP_035345488.1">
    <property type="nucleotide sequence ID" value="XM_035489595.1"/>
</dbReference>
<sequence length="249" mass="29244">MESNRFDQKSTATVEKIQRLSYMCLGHNSNDTTIVASTDTVTNTAPPVESSAKKSNLNIDKALTPLPLIRDIPQLPSHPRWYWKCHKCQRRWKMGVTQRCLSCNHRMCSGDPTEVKVCKTVFDYEGWRRWGEWRKDLKRRHDEQPDQEGDDKIVECMRPAKRRLFSVGLQYKKHSCWDDCVYPSQCYHEEGGLTGTLSPIGEEEEEEYGGEELEEEYWYLCEKEALFDEEWYVEEEKEEVEEEENDPGA</sequence>
<dbReference type="GeneID" id="55993937"/>
<dbReference type="OrthoDB" id="5396104at2759"/>
<dbReference type="KEGG" id="trg:TRUGW13939_06442"/>
<dbReference type="AlphaFoldDB" id="A0A7H8QYX7"/>
<name>A0A7H8QYX7_TALRU</name>
<dbReference type="Proteomes" id="UP000509510">
    <property type="component" value="Chromosome III"/>
</dbReference>
<gene>
    <name evidence="1" type="ORF">TRUGW13939_06442</name>
</gene>
<evidence type="ECO:0000313" key="1">
    <source>
        <dbReference type="EMBL" id="QKX59310.1"/>
    </source>
</evidence>
<dbReference type="EMBL" id="CP055900">
    <property type="protein sequence ID" value="QKX59310.1"/>
    <property type="molecule type" value="Genomic_DNA"/>
</dbReference>
<keyword evidence="2" id="KW-1185">Reference proteome</keyword>
<proteinExistence type="predicted"/>